<keyword evidence="4" id="KW-0238">DNA-binding</keyword>
<dbReference type="Pfam" id="PF01385">
    <property type="entry name" value="OrfB_IS605"/>
    <property type="match status" value="1"/>
</dbReference>
<dbReference type="InterPro" id="IPR001959">
    <property type="entry name" value="Transposase"/>
</dbReference>
<dbReference type="Pfam" id="PF07282">
    <property type="entry name" value="Cas12f1-like_TNB"/>
    <property type="match status" value="1"/>
</dbReference>
<proteinExistence type="inferred from homology"/>
<evidence type="ECO:0000256" key="4">
    <source>
        <dbReference type="ARBA" id="ARBA00023125"/>
    </source>
</evidence>
<dbReference type="InterPro" id="IPR010095">
    <property type="entry name" value="Cas12f1-like_TNB"/>
</dbReference>
<feature type="domain" description="Probable transposase IS891/IS1136/IS1341" evidence="6">
    <location>
        <begin position="199"/>
        <end position="295"/>
    </location>
</feature>
<accession>A0A9D1QU05</accession>
<name>A0A9D1QU05_9LACO</name>
<comment type="similarity">
    <text evidence="1">In the C-terminal section; belongs to the transposase 35 family.</text>
</comment>
<comment type="caution">
    <text evidence="8">The sequence shown here is derived from an EMBL/GenBank/DDBJ whole genome shotgun (WGS) entry which is preliminary data.</text>
</comment>
<evidence type="ECO:0000259" key="6">
    <source>
        <dbReference type="Pfam" id="PF01385"/>
    </source>
</evidence>
<evidence type="ECO:0000256" key="5">
    <source>
        <dbReference type="ARBA" id="ARBA00023172"/>
    </source>
</evidence>
<evidence type="ECO:0000259" key="7">
    <source>
        <dbReference type="Pfam" id="PF07282"/>
    </source>
</evidence>
<dbReference type="AlphaFoldDB" id="A0A9D1QU05"/>
<protein>
    <submittedName>
        <fullName evidence="8">Transposase</fullName>
    </submittedName>
</protein>
<organism evidence="8 9">
    <name type="scientific">Candidatus Levilactobacillus faecigallinarum</name>
    <dbReference type="NCBI Taxonomy" id="2838638"/>
    <lineage>
        <taxon>Bacteria</taxon>
        <taxon>Bacillati</taxon>
        <taxon>Bacillota</taxon>
        <taxon>Bacilli</taxon>
        <taxon>Lactobacillales</taxon>
        <taxon>Lactobacillaceae</taxon>
        <taxon>Levilactobacillus</taxon>
    </lineage>
</organism>
<keyword evidence="3" id="KW-0815">Transposition</keyword>
<reference evidence="8" key="1">
    <citation type="journal article" date="2021" name="PeerJ">
        <title>Extensive microbial diversity within the chicken gut microbiome revealed by metagenomics and culture.</title>
        <authorList>
            <person name="Gilroy R."/>
            <person name="Ravi A."/>
            <person name="Getino M."/>
            <person name="Pursley I."/>
            <person name="Horton D.L."/>
            <person name="Alikhan N.F."/>
            <person name="Baker D."/>
            <person name="Gharbi K."/>
            <person name="Hall N."/>
            <person name="Watson M."/>
            <person name="Adriaenssens E.M."/>
            <person name="Foster-Nyarko E."/>
            <person name="Jarju S."/>
            <person name="Secka A."/>
            <person name="Antonio M."/>
            <person name="Oren A."/>
            <person name="Chaudhuri R.R."/>
            <person name="La Ragione R."/>
            <person name="Hildebrand F."/>
            <person name="Pallen M.J."/>
        </authorList>
    </citation>
    <scope>NUCLEOTIDE SEQUENCE</scope>
    <source>
        <strain evidence="8">CHK173-259</strain>
    </source>
</reference>
<evidence type="ECO:0000256" key="1">
    <source>
        <dbReference type="ARBA" id="ARBA00008761"/>
    </source>
</evidence>
<dbReference type="GO" id="GO:0003677">
    <property type="term" value="F:DNA binding"/>
    <property type="evidence" value="ECO:0007669"/>
    <property type="project" value="UniProtKB-KW"/>
</dbReference>
<keyword evidence="5" id="KW-0233">DNA recombination</keyword>
<feature type="domain" description="Cas12f1-like TNB" evidence="7">
    <location>
        <begin position="319"/>
        <end position="386"/>
    </location>
</feature>
<dbReference type="GO" id="GO:0006310">
    <property type="term" value="P:DNA recombination"/>
    <property type="evidence" value="ECO:0007669"/>
    <property type="project" value="UniProtKB-KW"/>
</dbReference>
<dbReference type="EMBL" id="DXGJ01000048">
    <property type="protein sequence ID" value="HIW72232.1"/>
    <property type="molecule type" value="Genomic_DNA"/>
</dbReference>
<dbReference type="PANTHER" id="PTHR30405:SF11">
    <property type="entry name" value="RNA-GUIDED DNA ENDONUCLEASE RV2885C-RELATED"/>
    <property type="match status" value="1"/>
</dbReference>
<dbReference type="InterPro" id="IPR051399">
    <property type="entry name" value="RNA-guided_DNA_endo/Transpos"/>
</dbReference>
<dbReference type="NCBIfam" id="TIGR01766">
    <property type="entry name" value="IS200/IS605 family accessory protein TnpB-like domain"/>
    <property type="match status" value="1"/>
</dbReference>
<dbReference type="NCBIfam" id="NF040570">
    <property type="entry name" value="guided_TnpB"/>
    <property type="match status" value="1"/>
</dbReference>
<dbReference type="GO" id="GO:0032196">
    <property type="term" value="P:transposition"/>
    <property type="evidence" value="ECO:0007669"/>
    <property type="project" value="UniProtKB-KW"/>
</dbReference>
<comment type="similarity">
    <text evidence="2">In the N-terminal section; belongs to the transposase 2 family.</text>
</comment>
<sequence>MEQTVTIKVHLKLHDAADSDKLWQVMVQYMRACNVVSQYIFDHEFELKATHLHKKLYHHLRDQYHLKSQLTNSVVRTVIANYKTVKTQLKQKPYHYWQEQKQGKKKLLTVKRDLSWLWYALRYRRPQADLQRNRDWSVTRNGDLSVNTLTGRIKVTPIYQGLEQYLDGTWKLGVAKLIKSGHKWYLHIAVTKNFPELDIANSQNIVGIDRGLRFLATTYDQKEQVNFFSGQDIIRKRRKFKNLRAKLQAKGTKSAHRRLKKIGQRENRWMTTINHQLSKTLVHQFGSNALFVLEDLTNVRNSTEKSPKANRYERVSWAFFQLEQFLTYKAQMMGSAVVKVAPDYTSQRCPKCTLIRKENRDHYTHEYQCSRCHYRSNDDRIGAMNIQWLGQQYQAGVKRPKLTVAG</sequence>
<reference evidence="8" key="2">
    <citation type="submission" date="2021-04" db="EMBL/GenBank/DDBJ databases">
        <authorList>
            <person name="Gilroy R."/>
        </authorList>
    </citation>
    <scope>NUCLEOTIDE SEQUENCE</scope>
    <source>
        <strain evidence="8">CHK173-259</strain>
    </source>
</reference>
<evidence type="ECO:0000256" key="3">
    <source>
        <dbReference type="ARBA" id="ARBA00022578"/>
    </source>
</evidence>
<dbReference type="PANTHER" id="PTHR30405">
    <property type="entry name" value="TRANSPOSASE"/>
    <property type="match status" value="1"/>
</dbReference>
<evidence type="ECO:0000313" key="9">
    <source>
        <dbReference type="Proteomes" id="UP000886822"/>
    </source>
</evidence>
<evidence type="ECO:0000313" key="8">
    <source>
        <dbReference type="EMBL" id="HIW72232.1"/>
    </source>
</evidence>
<gene>
    <name evidence="8" type="ORF">H9875_06345</name>
</gene>
<evidence type="ECO:0000256" key="2">
    <source>
        <dbReference type="ARBA" id="ARBA00011044"/>
    </source>
</evidence>
<dbReference type="Proteomes" id="UP000886822">
    <property type="component" value="Unassembled WGS sequence"/>
</dbReference>